<evidence type="ECO:0000256" key="1">
    <source>
        <dbReference type="PROSITE-ProRule" id="PRU00175"/>
    </source>
</evidence>
<keyword evidence="2" id="KW-0175">Coiled coil</keyword>
<protein>
    <recommendedName>
        <fullName evidence="3">RING-type domain-containing protein</fullName>
    </recommendedName>
</protein>
<proteinExistence type="predicted"/>
<keyword evidence="1" id="KW-0863">Zinc-finger</keyword>
<keyword evidence="5" id="KW-1185">Reference proteome</keyword>
<dbReference type="Proteomes" id="UP000193144">
    <property type="component" value="Unassembled WGS sequence"/>
</dbReference>
<dbReference type="Gene3D" id="3.30.40.10">
    <property type="entry name" value="Zinc/RING finger domain, C3HC4 (zinc finger)"/>
    <property type="match status" value="1"/>
</dbReference>
<evidence type="ECO:0000313" key="4">
    <source>
        <dbReference type="EMBL" id="ORY13512.1"/>
    </source>
</evidence>
<accession>A0A1Y1ZTG6</accession>
<name>A0A1Y1ZTG6_9PLEO</name>
<dbReference type="GO" id="GO:0061630">
    <property type="term" value="F:ubiquitin protein ligase activity"/>
    <property type="evidence" value="ECO:0007669"/>
    <property type="project" value="InterPro"/>
</dbReference>
<feature type="coiled-coil region" evidence="2">
    <location>
        <begin position="112"/>
        <end position="164"/>
    </location>
</feature>
<reference evidence="4 5" key="1">
    <citation type="submission" date="2016-07" db="EMBL/GenBank/DDBJ databases">
        <title>Pervasive Adenine N6-methylation of Active Genes in Fungi.</title>
        <authorList>
            <consortium name="DOE Joint Genome Institute"/>
            <person name="Mondo S.J."/>
            <person name="Dannebaum R.O."/>
            <person name="Kuo R.C."/>
            <person name="Labutti K."/>
            <person name="Haridas S."/>
            <person name="Kuo A."/>
            <person name="Salamov A."/>
            <person name="Ahrendt S.R."/>
            <person name="Lipzen A."/>
            <person name="Sullivan W."/>
            <person name="Andreopoulos W.B."/>
            <person name="Clum A."/>
            <person name="Lindquist E."/>
            <person name="Daum C."/>
            <person name="Ramamoorthy G.K."/>
            <person name="Gryganskyi A."/>
            <person name="Culley D."/>
            <person name="Magnuson J.K."/>
            <person name="James T.Y."/>
            <person name="O'Malley M.A."/>
            <person name="Stajich J.E."/>
            <person name="Spatafora J.W."/>
            <person name="Visel A."/>
            <person name="Grigoriev I.V."/>
        </authorList>
    </citation>
    <scope>NUCLEOTIDE SEQUENCE [LARGE SCALE GENOMIC DNA]</scope>
    <source>
        <strain evidence="4 5">CBS 115471</strain>
    </source>
</reference>
<evidence type="ECO:0000313" key="5">
    <source>
        <dbReference type="Proteomes" id="UP000193144"/>
    </source>
</evidence>
<dbReference type="OrthoDB" id="441210at2759"/>
<dbReference type="InterPro" id="IPR013083">
    <property type="entry name" value="Znf_RING/FYVE/PHD"/>
</dbReference>
<dbReference type="STRING" id="1231657.A0A1Y1ZTG6"/>
<dbReference type="PANTHER" id="PTHR14305">
    <property type="entry name" value="E3 UBIQUITIN-PROTEIN LIGASE CCNB1IP1"/>
    <property type="match status" value="1"/>
</dbReference>
<keyword evidence="1" id="KW-0479">Metal-binding</keyword>
<feature type="non-terminal residue" evidence="4">
    <location>
        <position position="210"/>
    </location>
</feature>
<dbReference type="GO" id="GO:0007131">
    <property type="term" value="P:reciprocal meiotic recombination"/>
    <property type="evidence" value="ECO:0007669"/>
    <property type="project" value="InterPro"/>
</dbReference>
<comment type="caution">
    <text evidence="4">The sequence shown here is derived from an EMBL/GenBank/DDBJ whole genome shotgun (WGS) entry which is preliminary data.</text>
</comment>
<dbReference type="SUPFAM" id="SSF57850">
    <property type="entry name" value="RING/U-box"/>
    <property type="match status" value="1"/>
</dbReference>
<sequence length="210" mass="23297">MEFVLRCNDLKCRTQLHDRAVVTTCSHVFCPPCCDTSGLSRSPNANRSCPACGTELANPDDVVVAGLNPTEDYKTSVLSGLNPTIIMECASRGLAFYSYQASQEIVYQEHSVKKITERYASLSQQIDQLIHDANAQIKALQEKMQAMQAEQAALEQKNHDLVDAFREKSRSQQHVQKLYQSLKAQVMASHVANAAGEEVDNSIHTVRGDR</sequence>
<feature type="domain" description="RING-type" evidence="3">
    <location>
        <begin position="12"/>
        <end position="52"/>
    </location>
</feature>
<evidence type="ECO:0000256" key="2">
    <source>
        <dbReference type="SAM" id="Coils"/>
    </source>
</evidence>
<dbReference type="EMBL" id="MCFA01000041">
    <property type="protein sequence ID" value="ORY13512.1"/>
    <property type="molecule type" value="Genomic_DNA"/>
</dbReference>
<dbReference type="GO" id="GO:0008270">
    <property type="term" value="F:zinc ion binding"/>
    <property type="evidence" value="ECO:0007669"/>
    <property type="project" value="UniProtKB-KW"/>
</dbReference>
<dbReference type="InterPro" id="IPR001841">
    <property type="entry name" value="Znf_RING"/>
</dbReference>
<dbReference type="InterPro" id="IPR042448">
    <property type="entry name" value="CCNB1IP1"/>
</dbReference>
<dbReference type="PROSITE" id="PS50089">
    <property type="entry name" value="ZF_RING_2"/>
    <property type="match status" value="1"/>
</dbReference>
<dbReference type="AlphaFoldDB" id="A0A1Y1ZTG6"/>
<evidence type="ECO:0000259" key="3">
    <source>
        <dbReference type="PROSITE" id="PS50089"/>
    </source>
</evidence>
<gene>
    <name evidence="4" type="ORF">BCR34DRAFT_441527</name>
</gene>
<dbReference type="PANTHER" id="PTHR14305:SF0">
    <property type="entry name" value="E3 UBIQUITIN-PROTEIN LIGASE CCNB1IP1"/>
    <property type="match status" value="1"/>
</dbReference>
<organism evidence="4 5">
    <name type="scientific">Clohesyomyces aquaticus</name>
    <dbReference type="NCBI Taxonomy" id="1231657"/>
    <lineage>
        <taxon>Eukaryota</taxon>
        <taxon>Fungi</taxon>
        <taxon>Dikarya</taxon>
        <taxon>Ascomycota</taxon>
        <taxon>Pezizomycotina</taxon>
        <taxon>Dothideomycetes</taxon>
        <taxon>Pleosporomycetidae</taxon>
        <taxon>Pleosporales</taxon>
        <taxon>Lindgomycetaceae</taxon>
        <taxon>Clohesyomyces</taxon>
    </lineage>
</organism>
<keyword evidence="1" id="KW-0862">Zinc</keyword>
<dbReference type="GO" id="GO:0000795">
    <property type="term" value="C:synaptonemal complex"/>
    <property type="evidence" value="ECO:0007669"/>
    <property type="project" value="InterPro"/>
</dbReference>
<dbReference type="Pfam" id="PF14634">
    <property type="entry name" value="zf-RING_5"/>
    <property type="match status" value="1"/>
</dbReference>